<gene>
    <name evidence="2" type="ORF">SDC9_40614</name>
</gene>
<reference evidence="2" key="1">
    <citation type="submission" date="2019-08" db="EMBL/GenBank/DDBJ databases">
        <authorList>
            <person name="Kucharzyk K."/>
            <person name="Murdoch R.W."/>
            <person name="Higgins S."/>
            <person name="Loffler F."/>
        </authorList>
    </citation>
    <scope>NUCLEOTIDE SEQUENCE</scope>
</reference>
<dbReference type="InterPro" id="IPR018873">
    <property type="entry name" value="KilA-N_DNA-bd_domain"/>
</dbReference>
<organism evidence="2">
    <name type="scientific">bioreactor metagenome</name>
    <dbReference type="NCBI Taxonomy" id="1076179"/>
    <lineage>
        <taxon>unclassified sequences</taxon>
        <taxon>metagenomes</taxon>
        <taxon>ecological metagenomes</taxon>
    </lineage>
</organism>
<dbReference type="EMBL" id="VSSQ01000429">
    <property type="protein sequence ID" value="MPL94460.1"/>
    <property type="molecule type" value="Genomic_DNA"/>
</dbReference>
<evidence type="ECO:0000313" key="2">
    <source>
        <dbReference type="EMBL" id="MPL94460.1"/>
    </source>
</evidence>
<accession>A0A644VTB8</accession>
<proteinExistence type="predicted"/>
<name>A0A644VTB8_9ZZZZ</name>
<sequence length="221" mass="25196">MLDRDLAELYQVETKYINRAVKRNPARFPVSFAFRLAAKEISLVQNHQESKIISNSLRFQNGTIENRESIKQDDDENANGRGKHSKYLPWVFTEEGVAMLLCLQPFYEVILPHRREFSSSVHLLKCVHQFLRMTMSCNLSICWNSNKLSNCLKIAKTSNFRHSIVREKRGHGTVGTDAASDKTTTVPCPAQRHFSGLFRLRTAECCGVAHGKVGCSLIYIY</sequence>
<feature type="domain" description="KilA-N DNA-binding" evidence="1">
    <location>
        <begin position="1"/>
        <end position="101"/>
    </location>
</feature>
<comment type="caution">
    <text evidence="2">The sequence shown here is derived from an EMBL/GenBank/DDBJ whole genome shotgun (WGS) entry which is preliminary data.</text>
</comment>
<evidence type="ECO:0000259" key="1">
    <source>
        <dbReference type="Pfam" id="PF10543"/>
    </source>
</evidence>
<protein>
    <recommendedName>
        <fullName evidence="1">KilA-N DNA-binding domain-containing protein</fullName>
    </recommendedName>
</protein>
<dbReference type="Pfam" id="PF10543">
    <property type="entry name" value="ORF6N"/>
    <property type="match status" value="1"/>
</dbReference>
<dbReference type="AlphaFoldDB" id="A0A644VTB8"/>